<gene>
    <name evidence="1" type="ORF">SK854_05010</name>
</gene>
<evidence type="ECO:0000313" key="1">
    <source>
        <dbReference type="EMBL" id="MDX8141462.1"/>
    </source>
</evidence>
<keyword evidence="2" id="KW-1185">Reference proteome</keyword>
<reference evidence="1 2" key="1">
    <citation type="submission" date="2023-11" db="EMBL/GenBank/DDBJ databases">
        <title>Lentzea sokolovensis, sp. nov., Lentzea kristufkii, sp. nov., and Lentzea miocenensis, sp. nov., rare actinobacteria from Sokolov Coal Basin, Miocene lacustrine sediment, Czech Republic.</title>
        <authorList>
            <person name="Lara A."/>
            <person name="Kotroba L."/>
            <person name="Nouioui I."/>
            <person name="Neumann-Schaal M."/>
            <person name="Mast Y."/>
            <person name="Chronakova A."/>
        </authorList>
    </citation>
    <scope>NUCLEOTIDE SEQUENCE [LARGE SCALE GENOMIC DNA]</scope>
    <source>
        <strain evidence="1 2">BCCO 10_0061</strain>
    </source>
</reference>
<evidence type="ECO:0000313" key="2">
    <source>
        <dbReference type="Proteomes" id="UP001285352"/>
    </source>
</evidence>
<accession>A0ABU4UPP6</accession>
<sequence length="206" mass="23133">MRTTRIVGLAAGVTAAAVASYPLLWREWCQTWGATDEEAQATLPGDDLLLRPDLLTTRAITVETPPSRIWPWLVQMGSGRGGAYTYDWLENLFGLNMHSADEILPQFQDLHIGDVLPVGDGGPKLLVEVLEPDHALVLRSDDGRWVWAFVLQEIPGATRLISRNRIAVPDASPFVRWFNQLVMEPGSLVMEQKMLRGIKERAEWYL</sequence>
<name>A0ABU4UPP6_9PSEU</name>
<dbReference type="RefSeq" id="WP_319973787.1">
    <property type="nucleotide sequence ID" value="NZ_JAXAVU010000002.1"/>
</dbReference>
<dbReference type="Proteomes" id="UP001285352">
    <property type="component" value="Unassembled WGS sequence"/>
</dbReference>
<organism evidence="1 2">
    <name type="scientific">Lentzea sokolovensis</name>
    <dbReference type="NCBI Taxonomy" id="3095429"/>
    <lineage>
        <taxon>Bacteria</taxon>
        <taxon>Bacillati</taxon>
        <taxon>Actinomycetota</taxon>
        <taxon>Actinomycetes</taxon>
        <taxon>Pseudonocardiales</taxon>
        <taxon>Pseudonocardiaceae</taxon>
        <taxon>Lentzea</taxon>
    </lineage>
</organism>
<proteinExistence type="predicted"/>
<protein>
    <submittedName>
        <fullName evidence="1">SRPBCC family protein</fullName>
    </submittedName>
</protein>
<comment type="caution">
    <text evidence="1">The sequence shown here is derived from an EMBL/GenBank/DDBJ whole genome shotgun (WGS) entry which is preliminary data.</text>
</comment>
<dbReference type="EMBL" id="JAXAVU010000002">
    <property type="protein sequence ID" value="MDX8141462.1"/>
    <property type="molecule type" value="Genomic_DNA"/>
</dbReference>